<feature type="region of interest" description="Disordered" evidence="1">
    <location>
        <begin position="81"/>
        <end position="155"/>
    </location>
</feature>
<reference evidence="2" key="1">
    <citation type="journal article" date="2020" name="New Phytol.">
        <title>Comparative genomics reveals dynamic genome evolution in host specialist ectomycorrhizal fungi.</title>
        <authorList>
            <person name="Lofgren L.A."/>
            <person name="Nguyen N.H."/>
            <person name="Vilgalys R."/>
            <person name="Ruytinx J."/>
            <person name="Liao H.L."/>
            <person name="Branco S."/>
            <person name="Kuo A."/>
            <person name="LaButti K."/>
            <person name="Lipzen A."/>
            <person name="Andreopoulos W."/>
            <person name="Pangilinan J."/>
            <person name="Riley R."/>
            <person name="Hundley H."/>
            <person name="Na H."/>
            <person name="Barry K."/>
            <person name="Grigoriev I.V."/>
            <person name="Stajich J.E."/>
            <person name="Kennedy P.G."/>
        </authorList>
    </citation>
    <scope>NUCLEOTIDE SEQUENCE</scope>
    <source>
        <strain evidence="2">DOB743</strain>
    </source>
</reference>
<dbReference type="AlphaFoldDB" id="A0A9P7D1G3"/>
<accession>A0A9P7D1G3</accession>
<dbReference type="EMBL" id="JABBWD010000036">
    <property type="protein sequence ID" value="KAG1775021.1"/>
    <property type="molecule type" value="Genomic_DNA"/>
</dbReference>
<dbReference type="Proteomes" id="UP000714275">
    <property type="component" value="Unassembled WGS sequence"/>
</dbReference>
<name>A0A9P7D1G3_9AGAM</name>
<organism evidence="2 3">
    <name type="scientific">Suillus placidus</name>
    <dbReference type="NCBI Taxonomy" id="48579"/>
    <lineage>
        <taxon>Eukaryota</taxon>
        <taxon>Fungi</taxon>
        <taxon>Dikarya</taxon>
        <taxon>Basidiomycota</taxon>
        <taxon>Agaricomycotina</taxon>
        <taxon>Agaricomycetes</taxon>
        <taxon>Agaricomycetidae</taxon>
        <taxon>Boletales</taxon>
        <taxon>Suillineae</taxon>
        <taxon>Suillaceae</taxon>
        <taxon>Suillus</taxon>
    </lineage>
</organism>
<evidence type="ECO:0000256" key="1">
    <source>
        <dbReference type="SAM" id="MobiDB-lite"/>
    </source>
</evidence>
<gene>
    <name evidence="2" type="ORF">EV702DRAFT_1236541</name>
</gene>
<protein>
    <submittedName>
        <fullName evidence="2">Uncharacterized protein</fullName>
    </submittedName>
</protein>
<keyword evidence="3" id="KW-1185">Reference proteome</keyword>
<evidence type="ECO:0000313" key="3">
    <source>
        <dbReference type="Proteomes" id="UP000714275"/>
    </source>
</evidence>
<feature type="compositionally biased region" description="Polar residues" evidence="1">
    <location>
        <begin position="130"/>
        <end position="155"/>
    </location>
</feature>
<sequence length="280" mass="30620">MPKRSRQVQTALKNLGRWAKKTKISADSEKENISIPTVAAGAAAINHAECTTVEEVTCLSQLSTDIELSVLPADLKESADFGVPESEQTLESDSETLHFDWTSDSGEVDDEPGGIEGYETLDSTLKDGTAPSNSEITCQHSDSAPPNLPSESSASQEYDVPWHSIDAWTPPSVDEACLALNDLKRLLHPTCNSGHGYKPSGLISLLEKRLTWMEYFLRAYVSGTPWSSAALQTAKFVGKGTHMSRTVRQWSKAYIVDRGNLLLSKCSGDWTKSRINDEAQ</sequence>
<evidence type="ECO:0000313" key="2">
    <source>
        <dbReference type="EMBL" id="KAG1775021.1"/>
    </source>
</evidence>
<comment type="caution">
    <text evidence="2">The sequence shown here is derived from an EMBL/GenBank/DDBJ whole genome shotgun (WGS) entry which is preliminary data.</text>
</comment>
<dbReference type="OrthoDB" id="2673348at2759"/>
<proteinExistence type="predicted"/>